<accession>A0A1M6JHW8</accession>
<organism evidence="3 4">
    <name type="scientific">Tessaracoccus bendigoensis DSM 12906</name>
    <dbReference type="NCBI Taxonomy" id="1123357"/>
    <lineage>
        <taxon>Bacteria</taxon>
        <taxon>Bacillati</taxon>
        <taxon>Actinomycetota</taxon>
        <taxon>Actinomycetes</taxon>
        <taxon>Propionibacteriales</taxon>
        <taxon>Propionibacteriaceae</taxon>
        <taxon>Tessaracoccus</taxon>
    </lineage>
</organism>
<dbReference type="Proteomes" id="UP000184512">
    <property type="component" value="Unassembled WGS sequence"/>
</dbReference>
<dbReference type="Pfam" id="PF12666">
    <property type="entry name" value="PrgI"/>
    <property type="match status" value="1"/>
</dbReference>
<proteinExistence type="predicted"/>
<name>A0A1M6JHW8_9ACTN</name>
<dbReference type="STRING" id="1123357.SAMN02745244_02569"/>
<dbReference type="InterPro" id="IPR024414">
    <property type="entry name" value="Uncharacterised_PrgI"/>
</dbReference>
<evidence type="ECO:0000256" key="2">
    <source>
        <dbReference type="SAM" id="Phobius"/>
    </source>
</evidence>
<dbReference type="AlphaFoldDB" id="A0A1M6JHW8"/>
<dbReference type="OrthoDB" id="2067810at2"/>
<evidence type="ECO:0000313" key="4">
    <source>
        <dbReference type="Proteomes" id="UP000184512"/>
    </source>
</evidence>
<dbReference type="EMBL" id="FQZG01000050">
    <property type="protein sequence ID" value="SHJ46276.1"/>
    <property type="molecule type" value="Genomic_DNA"/>
</dbReference>
<feature type="transmembrane region" description="Helical" evidence="2">
    <location>
        <begin position="23"/>
        <end position="44"/>
    </location>
</feature>
<keyword evidence="2" id="KW-0472">Membrane</keyword>
<evidence type="ECO:0000313" key="3">
    <source>
        <dbReference type="EMBL" id="SHJ46276.1"/>
    </source>
</evidence>
<gene>
    <name evidence="3" type="ORF">SAMN02745244_02569</name>
</gene>
<evidence type="ECO:0000256" key="1">
    <source>
        <dbReference type="SAM" id="MobiDB-lite"/>
    </source>
</evidence>
<sequence>MRVYEELTSIEPKVMAGFTWRQLLAVVVVGAVTIGLVVALFLAGTTDFSIVSWIVIPIAVPFAAWGWVKPFGMRFEKYAGHVRRFLARPTKRLYANDALWQAHQRESFEGKRPRVPRKQEQVEEAGH</sequence>
<feature type="region of interest" description="Disordered" evidence="1">
    <location>
        <begin position="107"/>
        <end position="127"/>
    </location>
</feature>
<protein>
    <submittedName>
        <fullName evidence="3">PrgI family protein</fullName>
    </submittedName>
</protein>
<dbReference type="RefSeq" id="WP_084189579.1">
    <property type="nucleotide sequence ID" value="NZ_FQZG01000050.1"/>
</dbReference>
<keyword evidence="2" id="KW-0812">Transmembrane</keyword>
<feature type="transmembrane region" description="Helical" evidence="2">
    <location>
        <begin position="50"/>
        <end position="68"/>
    </location>
</feature>
<reference evidence="4" key="1">
    <citation type="submission" date="2016-11" db="EMBL/GenBank/DDBJ databases">
        <authorList>
            <person name="Varghese N."/>
            <person name="Submissions S."/>
        </authorList>
    </citation>
    <scope>NUCLEOTIDE SEQUENCE [LARGE SCALE GENOMIC DNA]</scope>
    <source>
        <strain evidence="4">DSM 12906</strain>
    </source>
</reference>
<keyword evidence="4" id="KW-1185">Reference proteome</keyword>
<keyword evidence="2" id="KW-1133">Transmembrane helix</keyword>